<evidence type="ECO:0000256" key="3">
    <source>
        <dbReference type="ARBA" id="ARBA00022448"/>
    </source>
</evidence>
<keyword evidence="5 7" id="KW-0067">ATP-binding</keyword>
<dbReference type="PANTHER" id="PTHR43776:SF7">
    <property type="entry name" value="D,D-DIPEPTIDE TRANSPORT ATP-BINDING PROTEIN DDPF-RELATED"/>
    <property type="match status" value="1"/>
</dbReference>
<comment type="similarity">
    <text evidence="2">Belongs to the ABC transporter superfamily.</text>
</comment>
<comment type="subcellular location">
    <subcellularLocation>
        <location evidence="1">Cell inner membrane</location>
        <topology evidence="1">Peripheral membrane protein</topology>
    </subcellularLocation>
</comment>
<gene>
    <name evidence="7" type="ORF">ASILVAE211_21175</name>
</gene>
<dbReference type="Proteomes" id="UP000708298">
    <property type="component" value="Unassembled WGS sequence"/>
</dbReference>
<dbReference type="InterPro" id="IPR017871">
    <property type="entry name" value="ABC_transporter-like_CS"/>
</dbReference>
<comment type="caution">
    <text evidence="7">The sequence shown here is derived from an EMBL/GenBank/DDBJ whole genome shotgun (WGS) entry which is preliminary data.</text>
</comment>
<dbReference type="EMBL" id="JAESVB010000016">
    <property type="protein sequence ID" value="MCB8877720.1"/>
    <property type="molecule type" value="Genomic_DNA"/>
</dbReference>
<evidence type="ECO:0000256" key="2">
    <source>
        <dbReference type="ARBA" id="ARBA00005417"/>
    </source>
</evidence>
<dbReference type="InterPro" id="IPR027417">
    <property type="entry name" value="P-loop_NTPase"/>
</dbReference>
<dbReference type="InterPro" id="IPR050319">
    <property type="entry name" value="ABC_transp_ATP-bind"/>
</dbReference>
<dbReference type="FunFam" id="3.40.50.300:FF:000016">
    <property type="entry name" value="Oligopeptide ABC transporter ATP-binding component"/>
    <property type="match status" value="1"/>
</dbReference>
<keyword evidence="8" id="KW-1185">Reference proteome</keyword>
<dbReference type="AlphaFoldDB" id="A0A963YV80"/>
<organism evidence="7 8">
    <name type="scientific">Acidisoma silvae</name>
    <dbReference type="NCBI Taxonomy" id="2802396"/>
    <lineage>
        <taxon>Bacteria</taxon>
        <taxon>Pseudomonadati</taxon>
        <taxon>Pseudomonadota</taxon>
        <taxon>Alphaproteobacteria</taxon>
        <taxon>Acetobacterales</taxon>
        <taxon>Acidocellaceae</taxon>
        <taxon>Acidisoma</taxon>
    </lineage>
</organism>
<sequence>MDADVTWASPPPLLKVDGVRVDFPVTKGLLFQRKVGSISAVAGVSFELAAGETLSLVGESGCGKSTLARAVLRLGTPSTGQILFKGQDLSRLSPAEMRPYRQHLQLVFQNPYACLHPRMTARDIIAEPLRMLGLDRRAQDARVAEAMARVQLLPEQAGRYPFAFSGGQRQRIGIARALAVNPDIVVLDEPVSALDVSVQAGVLNLLKDLQARHGLAYLFIAHNLSVVRHISDRVAVMYLGKIVETAPRDRLYRKPAHPYTEALLSAAPVPDPVRERQRQRIVLRGEIPSPSNRPSGCGFRTRCPKATQTCADMEPPLLPMADGHLAACHYPTR</sequence>
<dbReference type="NCBIfam" id="TIGR01727">
    <property type="entry name" value="oligo_HPY"/>
    <property type="match status" value="1"/>
</dbReference>
<dbReference type="PROSITE" id="PS50893">
    <property type="entry name" value="ABC_TRANSPORTER_2"/>
    <property type="match status" value="1"/>
</dbReference>
<dbReference type="GO" id="GO:0015833">
    <property type="term" value="P:peptide transport"/>
    <property type="evidence" value="ECO:0007669"/>
    <property type="project" value="InterPro"/>
</dbReference>
<dbReference type="GO" id="GO:0005886">
    <property type="term" value="C:plasma membrane"/>
    <property type="evidence" value="ECO:0007669"/>
    <property type="project" value="UniProtKB-SubCell"/>
</dbReference>
<reference evidence="7" key="2">
    <citation type="submission" date="2021-01" db="EMBL/GenBank/DDBJ databases">
        <authorList>
            <person name="Mieszkin S."/>
            <person name="Pouder E."/>
            <person name="Alain K."/>
        </authorList>
    </citation>
    <scope>NUCLEOTIDE SEQUENCE</scope>
    <source>
        <strain evidence="7">HW T2.11</strain>
    </source>
</reference>
<evidence type="ECO:0000259" key="6">
    <source>
        <dbReference type="PROSITE" id="PS50893"/>
    </source>
</evidence>
<dbReference type="SMART" id="SM00382">
    <property type="entry name" value="AAA"/>
    <property type="match status" value="1"/>
</dbReference>
<evidence type="ECO:0000313" key="8">
    <source>
        <dbReference type="Proteomes" id="UP000708298"/>
    </source>
</evidence>
<keyword evidence="3" id="KW-0813">Transport</keyword>
<dbReference type="SUPFAM" id="SSF52540">
    <property type="entry name" value="P-loop containing nucleoside triphosphate hydrolases"/>
    <property type="match status" value="1"/>
</dbReference>
<keyword evidence="4" id="KW-0547">Nucleotide-binding</keyword>
<protein>
    <submittedName>
        <fullName evidence="7">ATP-binding cassette domain-containing protein</fullName>
    </submittedName>
</protein>
<evidence type="ECO:0000256" key="5">
    <source>
        <dbReference type="ARBA" id="ARBA00022840"/>
    </source>
</evidence>
<reference evidence="7" key="1">
    <citation type="journal article" date="2021" name="Microorganisms">
        <title>Acidisoma silvae sp. nov. and Acidisomacellulosilytica sp. nov., Two Acidophilic Bacteria Isolated from Decaying Wood, Hydrolyzing Cellulose and Producing Poly-3-hydroxybutyrate.</title>
        <authorList>
            <person name="Mieszkin S."/>
            <person name="Pouder E."/>
            <person name="Uroz S."/>
            <person name="Simon-Colin C."/>
            <person name="Alain K."/>
        </authorList>
    </citation>
    <scope>NUCLEOTIDE SEQUENCE</scope>
    <source>
        <strain evidence="7">HW T2.11</strain>
    </source>
</reference>
<name>A0A963YV80_9PROT</name>
<accession>A0A963YV80</accession>
<proteinExistence type="inferred from homology"/>
<dbReference type="GO" id="GO:0055085">
    <property type="term" value="P:transmembrane transport"/>
    <property type="evidence" value="ECO:0007669"/>
    <property type="project" value="UniProtKB-ARBA"/>
</dbReference>
<feature type="domain" description="ABC transporter" evidence="6">
    <location>
        <begin position="14"/>
        <end position="264"/>
    </location>
</feature>
<dbReference type="PROSITE" id="PS00211">
    <property type="entry name" value="ABC_TRANSPORTER_1"/>
    <property type="match status" value="1"/>
</dbReference>
<dbReference type="GO" id="GO:0016887">
    <property type="term" value="F:ATP hydrolysis activity"/>
    <property type="evidence" value="ECO:0007669"/>
    <property type="project" value="InterPro"/>
</dbReference>
<dbReference type="PANTHER" id="PTHR43776">
    <property type="entry name" value="TRANSPORT ATP-BINDING PROTEIN"/>
    <property type="match status" value="1"/>
</dbReference>
<dbReference type="InterPro" id="IPR003439">
    <property type="entry name" value="ABC_transporter-like_ATP-bd"/>
</dbReference>
<dbReference type="InterPro" id="IPR003593">
    <property type="entry name" value="AAA+_ATPase"/>
</dbReference>
<dbReference type="Gene3D" id="3.40.50.300">
    <property type="entry name" value="P-loop containing nucleotide triphosphate hydrolases"/>
    <property type="match status" value="1"/>
</dbReference>
<evidence type="ECO:0000313" key="7">
    <source>
        <dbReference type="EMBL" id="MCB8877720.1"/>
    </source>
</evidence>
<dbReference type="Pfam" id="PF00005">
    <property type="entry name" value="ABC_tran"/>
    <property type="match status" value="1"/>
</dbReference>
<evidence type="ECO:0000256" key="4">
    <source>
        <dbReference type="ARBA" id="ARBA00022741"/>
    </source>
</evidence>
<dbReference type="InterPro" id="IPR013563">
    <property type="entry name" value="Oligopep_ABC_C"/>
</dbReference>
<dbReference type="GO" id="GO:0005524">
    <property type="term" value="F:ATP binding"/>
    <property type="evidence" value="ECO:0007669"/>
    <property type="project" value="UniProtKB-KW"/>
</dbReference>
<dbReference type="CDD" id="cd03257">
    <property type="entry name" value="ABC_NikE_OppD_transporters"/>
    <property type="match status" value="1"/>
</dbReference>
<dbReference type="Pfam" id="PF08352">
    <property type="entry name" value="oligo_HPY"/>
    <property type="match status" value="1"/>
</dbReference>
<evidence type="ECO:0000256" key="1">
    <source>
        <dbReference type="ARBA" id="ARBA00004417"/>
    </source>
</evidence>